<name>A0ABY8WFX6_9ACTN</name>
<reference evidence="2 3" key="1">
    <citation type="submission" date="2023-06" db="EMBL/GenBank/DDBJ databases">
        <authorList>
            <person name="Yushchuk O."/>
            <person name="Binda E."/>
            <person name="Ruckert-Reed C."/>
            <person name="Fedorenko V."/>
            <person name="Kalinowski J."/>
            <person name="Marinelli F."/>
        </authorList>
    </citation>
    <scope>NUCLEOTIDE SEQUENCE [LARGE SCALE GENOMIC DNA]</scope>
    <source>
        <strain evidence="2 3">NRRL 3884</strain>
    </source>
</reference>
<accession>A0ABY8WFX6</accession>
<dbReference type="EMBL" id="CP126980">
    <property type="protein sequence ID" value="WIM95780.1"/>
    <property type="molecule type" value="Genomic_DNA"/>
</dbReference>
<dbReference type="RefSeq" id="WP_284917092.1">
    <property type="nucleotide sequence ID" value="NZ_CP126980.1"/>
</dbReference>
<dbReference type="Proteomes" id="UP001240150">
    <property type="component" value="Chromosome"/>
</dbReference>
<feature type="compositionally biased region" description="Basic and acidic residues" evidence="1">
    <location>
        <begin position="11"/>
        <end position="22"/>
    </location>
</feature>
<evidence type="ECO:0000256" key="1">
    <source>
        <dbReference type="SAM" id="MobiDB-lite"/>
    </source>
</evidence>
<organism evidence="2 3">
    <name type="scientific">Actinoplanes oblitus</name>
    <dbReference type="NCBI Taxonomy" id="3040509"/>
    <lineage>
        <taxon>Bacteria</taxon>
        <taxon>Bacillati</taxon>
        <taxon>Actinomycetota</taxon>
        <taxon>Actinomycetes</taxon>
        <taxon>Micromonosporales</taxon>
        <taxon>Micromonosporaceae</taxon>
        <taxon>Actinoplanes</taxon>
    </lineage>
</organism>
<sequence length="145" mass="16347">MIDVPGPIPNREADLARPRERGGSQVQPVTKGELRPVTVPEPDPGWHPIAARLYESLRSSGQADFYQNSDWAFAMSVCDDLSHYKKSMKRSGQMLQTIYSALERLLVTEGDRRRVRIELHEPDDDSTPASVVAIEDYRRELGVAQ</sequence>
<protein>
    <recommendedName>
        <fullName evidence="4">Terminase small subunit</fullName>
    </recommendedName>
</protein>
<dbReference type="InterPro" id="IPR057972">
    <property type="entry name" value="Terminase_7"/>
</dbReference>
<feature type="region of interest" description="Disordered" evidence="1">
    <location>
        <begin position="1"/>
        <end position="45"/>
    </location>
</feature>
<evidence type="ECO:0000313" key="3">
    <source>
        <dbReference type="Proteomes" id="UP001240150"/>
    </source>
</evidence>
<evidence type="ECO:0000313" key="2">
    <source>
        <dbReference type="EMBL" id="WIM95780.1"/>
    </source>
</evidence>
<proteinExistence type="predicted"/>
<evidence type="ECO:0008006" key="4">
    <source>
        <dbReference type="Google" id="ProtNLM"/>
    </source>
</evidence>
<dbReference type="Pfam" id="PF25673">
    <property type="entry name" value="Terminase_7"/>
    <property type="match status" value="1"/>
</dbReference>
<gene>
    <name evidence="2" type="ORF">ACTOB_007910</name>
</gene>
<keyword evidence="3" id="KW-1185">Reference proteome</keyword>